<evidence type="ECO:0000313" key="5">
    <source>
        <dbReference type="EMBL" id="MBE9637187.1"/>
    </source>
</evidence>
<keyword evidence="2 4" id="KW-0732">Signal</keyword>
<evidence type="ECO:0000256" key="3">
    <source>
        <dbReference type="ARBA" id="ARBA00022764"/>
    </source>
</evidence>
<evidence type="ECO:0000313" key="6">
    <source>
        <dbReference type="Proteomes" id="UP000607796"/>
    </source>
</evidence>
<sequence>MKIKGSLCAMALGLGLAPAAYAETLKVSTFLPPNHAFNRMLTQWGEELAEKSNGELTVELFPSGQLGPAPRQFDLARTGAADVAVVLSGATPGRFPMAELAGLPLTSPAAGNESAITSRRLTELAPEYLAEEHAGTHILWMAVTPPLKLHLKSADPSDLSVFKGLRIRYAGAIWQQLIEALGASPVPVQPAETGDALAKGVVDGTAFPFEATKSFDLAPVLGYSVEPGFAAAAFAVVMGDKAYDRLTPELRKLVEETTGPDRAEAFGKMLDEGEAEGRGYMSAGGVEIVTLTDDQLATLRAEVSPIVEAMVKGVDDAGKPGREFLSAYTQ</sequence>
<keyword evidence="3" id="KW-0574">Periplasm</keyword>
<dbReference type="InterPro" id="IPR018389">
    <property type="entry name" value="DctP_fam"/>
</dbReference>
<dbReference type="EMBL" id="JADFFK010000006">
    <property type="protein sequence ID" value="MBE9637187.1"/>
    <property type="molecule type" value="Genomic_DNA"/>
</dbReference>
<proteinExistence type="predicted"/>
<dbReference type="InterPro" id="IPR038404">
    <property type="entry name" value="TRAP_DctP_sf"/>
</dbReference>
<protein>
    <submittedName>
        <fullName evidence="5">TRAP transporter substrate-binding protein</fullName>
    </submittedName>
</protein>
<feature type="chain" id="PRO_5045047362" evidence="4">
    <location>
        <begin position="23"/>
        <end position="330"/>
    </location>
</feature>
<evidence type="ECO:0000256" key="2">
    <source>
        <dbReference type="ARBA" id="ARBA00022729"/>
    </source>
</evidence>
<dbReference type="RefSeq" id="WP_194134502.1">
    <property type="nucleotide sequence ID" value="NZ_JADFFK010000006.1"/>
</dbReference>
<dbReference type="Pfam" id="PF03480">
    <property type="entry name" value="DctP"/>
    <property type="match status" value="1"/>
</dbReference>
<dbReference type="NCBIfam" id="NF037995">
    <property type="entry name" value="TRAP_S1"/>
    <property type="match status" value="1"/>
</dbReference>
<dbReference type="PANTHER" id="PTHR33376:SF15">
    <property type="entry name" value="BLL6794 PROTEIN"/>
    <property type="match status" value="1"/>
</dbReference>
<dbReference type="PANTHER" id="PTHR33376">
    <property type="match status" value="1"/>
</dbReference>
<organism evidence="5 6">
    <name type="scientific">Salipiger mangrovisoli</name>
    <dbReference type="NCBI Taxonomy" id="2865933"/>
    <lineage>
        <taxon>Bacteria</taxon>
        <taxon>Pseudomonadati</taxon>
        <taxon>Pseudomonadota</taxon>
        <taxon>Alphaproteobacteria</taxon>
        <taxon>Rhodobacterales</taxon>
        <taxon>Roseobacteraceae</taxon>
        <taxon>Salipiger</taxon>
    </lineage>
</organism>
<evidence type="ECO:0000256" key="4">
    <source>
        <dbReference type="SAM" id="SignalP"/>
    </source>
</evidence>
<evidence type="ECO:0000256" key="1">
    <source>
        <dbReference type="ARBA" id="ARBA00004418"/>
    </source>
</evidence>
<feature type="signal peptide" evidence="4">
    <location>
        <begin position="1"/>
        <end position="22"/>
    </location>
</feature>
<comment type="caution">
    <text evidence="5">The sequence shown here is derived from an EMBL/GenBank/DDBJ whole genome shotgun (WGS) entry which is preliminary data.</text>
</comment>
<dbReference type="Proteomes" id="UP000607796">
    <property type="component" value="Unassembled WGS sequence"/>
</dbReference>
<dbReference type="Gene3D" id="3.40.190.170">
    <property type="entry name" value="Bacterial extracellular solute-binding protein, family 7"/>
    <property type="match status" value="1"/>
</dbReference>
<accession>A0ABR9X0W7</accession>
<name>A0ABR9X0W7_9RHOB</name>
<gene>
    <name evidence="5" type="ORF">IQ782_10085</name>
</gene>
<reference evidence="5 6" key="1">
    <citation type="journal article" date="2021" name="Int. J. Syst. Evol. Microbiol.">
        <title>Salipiger mangrovisoli sp. nov., isolated from mangrove soil and the proposal for the reclassification of Paraphaeobacter pallidus as Salipiger pallidus comb. nov.</title>
        <authorList>
            <person name="Du J."/>
            <person name="Liu Y."/>
            <person name="Pei T."/>
            <person name="Deng M.R."/>
            <person name="Zhu H."/>
        </authorList>
    </citation>
    <scope>NUCLEOTIDE SEQUENCE [LARGE SCALE GENOMIC DNA]</scope>
    <source>
        <strain evidence="5 6">6D45A</strain>
    </source>
</reference>
<dbReference type="CDD" id="cd13665">
    <property type="entry name" value="PBP2_TRAP_Dctp3_4"/>
    <property type="match status" value="1"/>
</dbReference>
<comment type="subcellular location">
    <subcellularLocation>
        <location evidence="1">Periplasm</location>
    </subcellularLocation>
</comment>
<keyword evidence="6" id="KW-1185">Reference proteome</keyword>